<protein>
    <recommendedName>
        <fullName evidence="9">C2H2-type domain-containing protein</fullName>
    </recommendedName>
</protein>
<evidence type="ECO:0000259" key="9">
    <source>
        <dbReference type="PROSITE" id="PS50157"/>
    </source>
</evidence>
<keyword evidence="4 7" id="KW-0863">Zinc-finger</keyword>
<evidence type="ECO:0000256" key="3">
    <source>
        <dbReference type="ARBA" id="ARBA00022737"/>
    </source>
</evidence>
<dbReference type="GO" id="GO:0001228">
    <property type="term" value="F:DNA-binding transcription activator activity, RNA polymerase II-specific"/>
    <property type="evidence" value="ECO:0007669"/>
    <property type="project" value="TreeGrafter"/>
</dbReference>
<feature type="domain" description="C2H2-type" evidence="9">
    <location>
        <begin position="416"/>
        <end position="441"/>
    </location>
</feature>
<dbReference type="SMART" id="SM00355">
    <property type="entry name" value="ZnF_C2H2"/>
    <property type="match status" value="5"/>
</dbReference>
<evidence type="ECO:0000256" key="4">
    <source>
        <dbReference type="ARBA" id="ARBA00022771"/>
    </source>
</evidence>
<feature type="region of interest" description="Disordered" evidence="8">
    <location>
        <begin position="265"/>
        <end position="339"/>
    </location>
</feature>
<dbReference type="PANTHER" id="PTHR24376:SF235">
    <property type="entry name" value="C2H2-TYPE DOMAIN-CONTAINING PROTEIN"/>
    <property type="match status" value="1"/>
</dbReference>
<keyword evidence="11" id="KW-1185">Reference proteome</keyword>
<gene>
    <name evidence="10" type="ORF">CAC42_2532</name>
</gene>
<dbReference type="PROSITE" id="PS00028">
    <property type="entry name" value="ZINC_FINGER_C2H2_1"/>
    <property type="match status" value="2"/>
</dbReference>
<dbReference type="OrthoDB" id="8117402at2759"/>
<dbReference type="InParanoid" id="A0A2K1QWB5"/>
<evidence type="ECO:0000313" key="11">
    <source>
        <dbReference type="Proteomes" id="UP000243797"/>
    </source>
</evidence>
<reference evidence="10 11" key="1">
    <citation type="submission" date="2017-06" db="EMBL/GenBank/DDBJ databases">
        <title>Draft genome sequence of a variant of Elsinoe murrayae.</title>
        <authorList>
            <person name="Cheng Q."/>
        </authorList>
    </citation>
    <scope>NUCLEOTIDE SEQUENCE [LARGE SCALE GENOMIC DNA]</scope>
    <source>
        <strain evidence="10 11">CQ-2017a</strain>
    </source>
</reference>
<dbReference type="PANTHER" id="PTHR24376">
    <property type="entry name" value="ZINC FINGER PROTEIN"/>
    <property type="match status" value="1"/>
</dbReference>
<dbReference type="GO" id="GO:0005634">
    <property type="term" value="C:nucleus"/>
    <property type="evidence" value="ECO:0007669"/>
    <property type="project" value="UniProtKB-SubCell"/>
</dbReference>
<dbReference type="STRING" id="2082308.A0A2K1QWB5"/>
<keyword evidence="5" id="KW-0862">Zinc</keyword>
<dbReference type="PROSITE" id="PS50157">
    <property type="entry name" value="ZINC_FINGER_C2H2_2"/>
    <property type="match status" value="1"/>
</dbReference>
<dbReference type="GO" id="GO:0008270">
    <property type="term" value="F:zinc ion binding"/>
    <property type="evidence" value="ECO:0007669"/>
    <property type="project" value="UniProtKB-KW"/>
</dbReference>
<dbReference type="InterPro" id="IPR036236">
    <property type="entry name" value="Znf_C2H2_sf"/>
</dbReference>
<evidence type="ECO:0000256" key="6">
    <source>
        <dbReference type="ARBA" id="ARBA00023242"/>
    </source>
</evidence>
<dbReference type="GO" id="GO:0000978">
    <property type="term" value="F:RNA polymerase II cis-regulatory region sequence-specific DNA binding"/>
    <property type="evidence" value="ECO:0007669"/>
    <property type="project" value="TreeGrafter"/>
</dbReference>
<evidence type="ECO:0000256" key="1">
    <source>
        <dbReference type="ARBA" id="ARBA00004123"/>
    </source>
</evidence>
<dbReference type="SUPFAM" id="SSF57667">
    <property type="entry name" value="beta-beta-alpha zinc fingers"/>
    <property type="match status" value="1"/>
</dbReference>
<dbReference type="AlphaFoldDB" id="A0A2K1QWB5"/>
<dbReference type="Gene3D" id="3.30.160.60">
    <property type="entry name" value="Classic Zinc Finger"/>
    <property type="match status" value="1"/>
</dbReference>
<name>A0A2K1QWB5_9PEZI</name>
<accession>A0A2K1QWB5</accession>
<keyword evidence="2" id="KW-0479">Metal-binding</keyword>
<feature type="compositionally biased region" description="Polar residues" evidence="8">
    <location>
        <begin position="315"/>
        <end position="339"/>
    </location>
</feature>
<evidence type="ECO:0000256" key="2">
    <source>
        <dbReference type="ARBA" id="ARBA00022723"/>
    </source>
</evidence>
<keyword evidence="6" id="KW-0539">Nucleus</keyword>
<comment type="subcellular location">
    <subcellularLocation>
        <location evidence="1">Nucleus</location>
    </subcellularLocation>
</comment>
<dbReference type="InterPro" id="IPR013087">
    <property type="entry name" value="Znf_C2H2_type"/>
</dbReference>
<dbReference type="EMBL" id="NKHZ01000032">
    <property type="protein sequence ID" value="PNS19355.1"/>
    <property type="molecule type" value="Genomic_DNA"/>
</dbReference>
<feature type="compositionally biased region" description="Polar residues" evidence="8">
    <location>
        <begin position="265"/>
        <end position="282"/>
    </location>
</feature>
<sequence length="573" mass="63789">MASLPVKCTYQRCKEHFATEKEMKTHKHHDPQHHYCKKCDYDAKDWDDMLDHKVEAMAPFIIGEKRNEKHKKMKHLCCEFCGEDFKSLDGRLNHRREMHQAAQYIECQGCGPEWDQESEQIVTATCGRVFMRPSQLIEHYERGKCRFVKPAEFHAERQHKHIVKQILADPDVFSGIISVSRAMVDAGEYDDDDFDSSTTSGGVGLLDDDDSTEADGYDTLVPRLGQQNLMDQSINLPVDPANRETSIAAWRGMANGGSWTANVCSRPPSSVNGSQYSMTGRTTKVKGSGHRATGPLTSDRHGSYAYGDSEPSPVDDTSSIASGHSSTATVRGPSPTRSLPSTHASLASYIISLDSTTTGIDWAALAETRKINESLTRPSHNLSTLNSSNLFTARWYDPASPLYNPDLFWHTILELYKCPFASCGAEFRQQTDMETHLRYSHVIASNRCPTCLKTFGTVTSLVRHFEASVRGSKCWIGTSEGFAKVLNEVTGGFLDVQDVGSREGENRLAGYVWTRDGVVKVEGEVGWGGGVMEKEFAGARPEGLEERMVEGKGLQGENEERRPRLGWQEGVVW</sequence>
<evidence type="ECO:0000256" key="5">
    <source>
        <dbReference type="ARBA" id="ARBA00022833"/>
    </source>
</evidence>
<organism evidence="10 11">
    <name type="scientific">Sphaceloma murrayae</name>
    <dbReference type="NCBI Taxonomy" id="2082308"/>
    <lineage>
        <taxon>Eukaryota</taxon>
        <taxon>Fungi</taxon>
        <taxon>Dikarya</taxon>
        <taxon>Ascomycota</taxon>
        <taxon>Pezizomycotina</taxon>
        <taxon>Dothideomycetes</taxon>
        <taxon>Dothideomycetidae</taxon>
        <taxon>Myriangiales</taxon>
        <taxon>Elsinoaceae</taxon>
        <taxon>Sphaceloma</taxon>
    </lineage>
</organism>
<evidence type="ECO:0000256" key="8">
    <source>
        <dbReference type="SAM" id="MobiDB-lite"/>
    </source>
</evidence>
<dbReference type="Proteomes" id="UP000243797">
    <property type="component" value="Unassembled WGS sequence"/>
</dbReference>
<comment type="caution">
    <text evidence="10">The sequence shown here is derived from an EMBL/GenBank/DDBJ whole genome shotgun (WGS) entry which is preliminary data.</text>
</comment>
<keyword evidence="3" id="KW-0677">Repeat</keyword>
<evidence type="ECO:0000256" key="7">
    <source>
        <dbReference type="PROSITE-ProRule" id="PRU00042"/>
    </source>
</evidence>
<evidence type="ECO:0000313" key="10">
    <source>
        <dbReference type="EMBL" id="PNS19355.1"/>
    </source>
</evidence>
<proteinExistence type="predicted"/>